<keyword evidence="5 8" id="KW-0460">Magnesium</keyword>
<dbReference type="Gene3D" id="3.90.550.10">
    <property type="entry name" value="Spore Coat Polysaccharide Biosynthesis Protein SpsA, Chain A"/>
    <property type="match status" value="1"/>
</dbReference>
<keyword evidence="11" id="KW-1185">Reference proteome</keyword>
<dbReference type="GO" id="GO:0005525">
    <property type="term" value="F:GTP binding"/>
    <property type="evidence" value="ECO:0007669"/>
    <property type="project" value="UniProtKB-UniRule"/>
</dbReference>
<feature type="binding site" evidence="8">
    <location>
        <position position="106"/>
    </location>
    <ligand>
        <name>GTP</name>
        <dbReference type="ChEBI" id="CHEBI:37565"/>
    </ligand>
</feature>
<keyword evidence="3 8" id="KW-0479">Metal-binding</keyword>
<evidence type="ECO:0000256" key="3">
    <source>
        <dbReference type="ARBA" id="ARBA00022723"/>
    </source>
</evidence>
<feature type="binding site" evidence="8">
    <location>
        <position position="73"/>
    </location>
    <ligand>
        <name>GTP</name>
        <dbReference type="ChEBI" id="CHEBI:37565"/>
    </ligand>
</feature>
<keyword evidence="7 8" id="KW-0501">Molybdenum cofactor biosynthesis</keyword>
<dbReference type="RefSeq" id="WP_054581618.1">
    <property type="nucleotide sequence ID" value="NZ_CP012808.1"/>
</dbReference>
<organism evidence="10 11">
    <name type="scientific">Acinetobacter equi</name>
    <dbReference type="NCBI Taxonomy" id="1324350"/>
    <lineage>
        <taxon>Bacteria</taxon>
        <taxon>Pseudomonadati</taxon>
        <taxon>Pseudomonadota</taxon>
        <taxon>Gammaproteobacteria</taxon>
        <taxon>Moraxellales</taxon>
        <taxon>Moraxellaceae</taxon>
        <taxon>Acinetobacter</taxon>
    </lineage>
</organism>
<evidence type="ECO:0000313" key="11">
    <source>
        <dbReference type="Proteomes" id="UP000064939"/>
    </source>
</evidence>
<keyword evidence="6 8" id="KW-0342">GTP-binding</keyword>
<dbReference type="GO" id="GO:1902758">
    <property type="term" value="P:bis(molybdopterin guanine dinucleotide)molybdenum biosynthetic process"/>
    <property type="evidence" value="ECO:0007669"/>
    <property type="project" value="TreeGrafter"/>
</dbReference>
<evidence type="ECO:0000313" key="10">
    <source>
        <dbReference type="EMBL" id="ALH95727.1"/>
    </source>
</evidence>
<dbReference type="PANTHER" id="PTHR19136">
    <property type="entry name" value="MOLYBDENUM COFACTOR GUANYLYLTRANSFERASE"/>
    <property type="match status" value="1"/>
</dbReference>
<evidence type="ECO:0000256" key="7">
    <source>
        <dbReference type="ARBA" id="ARBA00023150"/>
    </source>
</evidence>
<dbReference type="InterPro" id="IPR013482">
    <property type="entry name" value="Molybde_CF_guanTrfase"/>
</dbReference>
<proteinExistence type="inferred from homology"/>
<dbReference type="GO" id="GO:0061603">
    <property type="term" value="F:molybdenum cofactor guanylyltransferase activity"/>
    <property type="evidence" value="ECO:0007669"/>
    <property type="project" value="UniProtKB-EC"/>
</dbReference>
<evidence type="ECO:0000256" key="6">
    <source>
        <dbReference type="ARBA" id="ARBA00023134"/>
    </source>
</evidence>
<feature type="domain" description="MobA-like NTP transferase" evidence="9">
    <location>
        <begin position="11"/>
        <end position="171"/>
    </location>
</feature>
<dbReference type="GO" id="GO:0005737">
    <property type="term" value="C:cytoplasm"/>
    <property type="evidence" value="ECO:0007669"/>
    <property type="project" value="UniProtKB-SubCell"/>
</dbReference>
<evidence type="ECO:0000256" key="1">
    <source>
        <dbReference type="ARBA" id="ARBA00022490"/>
    </source>
</evidence>
<dbReference type="Proteomes" id="UP000064939">
    <property type="component" value="Chromosome"/>
</dbReference>
<evidence type="ECO:0000256" key="2">
    <source>
        <dbReference type="ARBA" id="ARBA00022679"/>
    </source>
</evidence>
<keyword evidence="4 8" id="KW-0547">Nucleotide-binding</keyword>
<accession>A0A0N9WEH9</accession>
<comment type="catalytic activity">
    <reaction evidence="8">
        <text>Mo-molybdopterin + GTP + H(+) = Mo-molybdopterin guanine dinucleotide + diphosphate</text>
        <dbReference type="Rhea" id="RHEA:34243"/>
        <dbReference type="ChEBI" id="CHEBI:15378"/>
        <dbReference type="ChEBI" id="CHEBI:33019"/>
        <dbReference type="ChEBI" id="CHEBI:37565"/>
        <dbReference type="ChEBI" id="CHEBI:71302"/>
        <dbReference type="ChEBI" id="CHEBI:71310"/>
        <dbReference type="EC" id="2.7.7.77"/>
    </reaction>
</comment>
<dbReference type="InterPro" id="IPR029044">
    <property type="entry name" value="Nucleotide-diphossugar_trans"/>
</dbReference>
<dbReference type="AlphaFoldDB" id="A0A0N9WEH9"/>
<comment type="caution">
    <text evidence="8">Lacks conserved residue(s) required for the propagation of feature annotation.</text>
</comment>
<dbReference type="EC" id="2.7.7.77" evidence="8"/>
<gene>
    <name evidence="8" type="primary">mobA</name>
    <name evidence="10" type="ORF">AOY20_09400</name>
</gene>
<dbReference type="PANTHER" id="PTHR19136:SF81">
    <property type="entry name" value="MOLYBDENUM COFACTOR GUANYLYLTRANSFERASE"/>
    <property type="match status" value="1"/>
</dbReference>
<name>A0A0N9WEH9_9GAMM</name>
<dbReference type="OrthoDB" id="9788394at2"/>
<evidence type="ECO:0000256" key="8">
    <source>
        <dbReference type="HAMAP-Rule" id="MF_00316"/>
    </source>
</evidence>
<evidence type="ECO:0000256" key="4">
    <source>
        <dbReference type="ARBA" id="ARBA00022741"/>
    </source>
</evidence>
<comment type="subunit">
    <text evidence="8">Monomer.</text>
</comment>
<feature type="binding site" evidence="8">
    <location>
        <position position="27"/>
    </location>
    <ligand>
        <name>GTP</name>
        <dbReference type="ChEBI" id="CHEBI:37565"/>
    </ligand>
</feature>
<dbReference type="GO" id="GO:0046872">
    <property type="term" value="F:metal ion binding"/>
    <property type="evidence" value="ECO:0007669"/>
    <property type="project" value="UniProtKB-KW"/>
</dbReference>
<comment type="function">
    <text evidence="8">Transfers a GMP moiety from GTP to Mo-molybdopterin (Mo-MPT) cofactor (Moco or molybdenum cofactor) to form Mo-molybdopterin guanine dinucleotide (Mo-MGD) cofactor.</text>
</comment>
<dbReference type="STRING" id="1324350.AOY20_09400"/>
<dbReference type="SUPFAM" id="SSF53448">
    <property type="entry name" value="Nucleotide-diphospho-sugar transferases"/>
    <property type="match status" value="1"/>
</dbReference>
<sequence length="206" mass="23295">MAIVQYSQLGALILAGGLGSRMGYQNKGLIKFGRYHLIDPVLNILKQHCAYVAISANQDIEQYSNKNVDVWADQTPWKGLGPLAGVNSSVPYFPENIQYIQVVPCDSPFINSNVIQKLFEKLKTSDALAVYAQTSSQIYPVIFQFKRAALIQLSEYLMASNKHSIRRWLSEIGAIAVNFEDDDIFINMNDMQTLNQYLPMREKLCH</sequence>
<comment type="subcellular location">
    <subcellularLocation>
        <location evidence="8">Cytoplasm</location>
    </subcellularLocation>
</comment>
<keyword evidence="2 8" id="KW-0808">Transferase</keyword>
<feature type="binding site" evidence="8">
    <location>
        <begin position="14"/>
        <end position="16"/>
    </location>
    <ligand>
        <name>GTP</name>
        <dbReference type="ChEBI" id="CHEBI:37565"/>
    </ligand>
</feature>
<dbReference type="Pfam" id="PF12804">
    <property type="entry name" value="NTP_transf_3"/>
    <property type="match status" value="1"/>
</dbReference>
<dbReference type="InterPro" id="IPR025877">
    <property type="entry name" value="MobA-like_NTP_Trfase"/>
</dbReference>
<feature type="binding site" evidence="8">
    <location>
        <position position="106"/>
    </location>
    <ligand>
        <name>Mg(2+)</name>
        <dbReference type="ChEBI" id="CHEBI:18420"/>
    </ligand>
</feature>
<dbReference type="EMBL" id="CP012808">
    <property type="protein sequence ID" value="ALH95727.1"/>
    <property type="molecule type" value="Genomic_DNA"/>
</dbReference>
<comment type="cofactor">
    <cofactor evidence="8">
        <name>Mg(2+)</name>
        <dbReference type="ChEBI" id="CHEBI:18420"/>
    </cofactor>
</comment>
<evidence type="ECO:0000256" key="5">
    <source>
        <dbReference type="ARBA" id="ARBA00022842"/>
    </source>
</evidence>
<dbReference type="HAMAP" id="MF_00316">
    <property type="entry name" value="MobA"/>
    <property type="match status" value="1"/>
</dbReference>
<comment type="similarity">
    <text evidence="8">Belongs to the MobA family.</text>
</comment>
<keyword evidence="1 8" id="KW-0963">Cytoplasm</keyword>
<evidence type="ECO:0000259" key="9">
    <source>
        <dbReference type="Pfam" id="PF12804"/>
    </source>
</evidence>
<protein>
    <recommendedName>
        <fullName evidence="8">Molybdenum cofactor guanylyltransferase</fullName>
        <shortName evidence="8">MoCo guanylyltransferase</shortName>
        <ecNumber evidence="8">2.7.7.77</ecNumber>
    </recommendedName>
    <alternativeName>
        <fullName evidence="8">GTP:molybdopterin guanylyltransferase</fullName>
    </alternativeName>
    <alternativeName>
        <fullName evidence="8">Mo-MPT guanylyltransferase</fullName>
    </alternativeName>
    <alternativeName>
        <fullName evidence="8">Molybdopterin guanylyltransferase</fullName>
    </alternativeName>
    <alternativeName>
        <fullName evidence="8">Molybdopterin-guanine dinucleotide synthase</fullName>
        <shortName evidence="8">MGD synthase</shortName>
    </alternativeName>
</protein>
<reference evidence="10 11" key="1">
    <citation type="journal article" date="2015" name="Int. J. Syst. Evol. Microbiol.">
        <title>Acinetobacter equi sp. nov. isolated from horse faeces.</title>
        <authorList>
            <person name="Poppel M.T."/>
            <person name="Skiebe E."/>
            <person name="Laue M."/>
            <person name="Bergmann H."/>
            <person name="Ebersberger I."/>
            <person name="Garn T."/>
            <person name="Fruth A."/>
            <person name="Baumgardt S."/>
            <person name="Busse H.J."/>
            <person name="Wilharm G."/>
        </authorList>
    </citation>
    <scope>NUCLEOTIDE SEQUENCE [LARGE SCALE GENOMIC DNA]</scope>
    <source>
        <strain evidence="10 11">114</strain>
    </source>
</reference>
<dbReference type="CDD" id="cd02503">
    <property type="entry name" value="MobA"/>
    <property type="match status" value="1"/>
</dbReference>
<comment type="domain">
    <text evidence="8">The N-terminal domain determines nucleotide recognition and specific binding, while the C-terminal domain determines the specific binding to the target protein.</text>
</comment>
<dbReference type="KEGG" id="aei:AOY20_09400"/>